<dbReference type="GO" id="GO:0006729">
    <property type="term" value="P:tetrahydrobiopterin biosynthetic process"/>
    <property type="evidence" value="ECO:0007669"/>
    <property type="project" value="InterPro"/>
</dbReference>
<name>B2JJM5_PARP8</name>
<dbReference type="Proteomes" id="UP000001192">
    <property type="component" value="Chromosome 1"/>
</dbReference>
<dbReference type="HOGENOM" id="CLU_081974_3_2_4"/>
<gene>
    <name evidence="5" type="ordered locus">Bphy_3055</name>
</gene>
<proteinExistence type="inferred from homology"/>
<dbReference type="InterPro" id="IPR001533">
    <property type="entry name" value="Pterin_deHydtase"/>
</dbReference>
<organism evidence="5 6">
    <name type="scientific">Paraburkholderia phymatum (strain DSM 17167 / CIP 108236 / LMG 21445 / STM815)</name>
    <name type="common">Burkholderia phymatum</name>
    <dbReference type="NCBI Taxonomy" id="391038"/>
    <lineage>
        <taxon>Bacteria</taxon>
        <taxon>Pseudomonadati</taxon>
        <taxon>Pseudomonadota</taxon>
        <taxon>Betaproteobacteria</taxon>
        <taxon>Burkholderiales</taxon>
        <taxon>Burkholderiaceae</taxon>
        <taxon>Paraburkholderia</taxon>
    </lineage>
</organism>
<dbReference type="InterPro" id="IPR036428">
    <property type="entry name" value="PCD_sf"/>
</dbReference>
<dbReference type="GO" id="GO:0008124">
    <property type="term" value="F:4-alpha-hydroxytetrahydrobiopterin dehydratase activity"/>
    <property type="evidence" value="ECO:0007669"/>
    <property type="project" value="UniProtKB-EC"/>
</dbReference>
<dbReference type="STRING" id="391038.Bphy_3055"/>
<reference evidence="6" key="1">
    <citation type="journal article" date="2014" name="Stand. Genomic Sci.">
        <title>Complete genome sequence of Burkholderia phymatum STM815(T), a broad host range and efficient nitrogen-fixing symbiont of Mimosa species.</title>
        <authorList>
            <person name="Moulin L."/>
            <person name="Klonowska A."/>
            <person name="Caroline B."/>
            <person name="Booth K."/>
            <person name="Vriezen J.A."/>
            <person name="Melkonian R."/>
            <person name="James E.K."/>
            <person name="Young J.P."/>
            <person name="Bena G."/>
            <person name="Hauser L."/>
            <person name="Land M."/>
            <person name="Kyrpides N."/>
            <person name="Bruce D."/>
            <person name="Chain P."/>
            <person name="Copeland A."/>
            <person name="Pitluck S."/>
            <person name="Woyke T."/>
            <person name="Lizotte-Waniewski M."/>
            <person name="Bristow J."/>
            <person name="Riley M."/>
        </authorList>
    </citation>
    <scope>NUCLEOTIDE SEQUENCE [LARGE SCALE GENOMIC DNA]</scope>
    <source>
        <strain evidence="6">DSM 17167 / CIP 108236 / LMG 21445 / STM815</strain>
    </source>
</reference>
<dbReference type="EC" id="4.2.1.96" evidence="3"/>
<keyword evidence="4" id="KW-0456">Lyase</keyword>
<accession>B2JJM5</accession>
<protein>
    <recommendedName>
        <fullName evidence="3">4a-hydroxytetrahydrobiopterin dehydratase</fullName>
        <ecNumber evidence="3">4.2.1.96</ecNumber>
    </recommendedName>
</protein>
<dbReference type="PANTHER" id="PTHR12599">
    <property type="entry name" value="PTERIN-4-ALPHA-CARBINOLAMINE DEHYDRATASE"/>
    <property type="match status" value="1"/>
</dbReference>
<evidence type="ECO:0000313" key="5">
    <source>
        <dbReference type="EMBL" id="ACC72223.1"/>
    </source>
</evidence>
<dbReference type="eggNOG" id="COG2154">
    <property type="taxonomic scope" value="Bacteria"/>
</dbReference>
<dbReference type="PANTHER" id="PTHR12599:SF0">
    <property type="entry name" value="PTERIN-4-ALPHA-CARBINOLAMINE DEHYDRATASE"/>
    <property type="match status" value="1"/>
</dbReference>
<evidence type="ECO:0000256" key="3">
    <source>
        <dbReference type="ARBA" id="ARBA00013252"/>
    </source>
</evidence>
<dbReference type="Pfam" id="PF01329">
    <property type="entry name" value="Pterin_4a"/>
    <property type="match status" value="1"/>
</dbReference>
<evidence type="ECO:0000313" key="6">
    <source>
        <dbReference type="Proteomes" id="UP000001192"/>
    </source>
</evidence>
<dbReference type="EMBL" id="CP001043">
    <property type="protein sequence ID" value="ACC72223.1"/>
    <property type="molecule type" value="Genomic_DNA"/>
</dbReference>
<comment type="similarity">
    <text evidence="2">Belongs to the pterin-4-alpha-carbinolamine dehydratase family.</text>
</comment>
<dbReference type="SUPFAM" id="SSF55248">
    <property type="entry name" value="PCD-like"/>
    <property type="match status" value="1"/>
</dbReference>
<evidence type="ECO:0000256" key="1">
    <source>
        <dbReference type="ARBA" id="ARBA00001554"/>
    </source>
</evidence>
<dbReference type="Gene3D" id="3.30.1360.20">
    <property type="entry name" value="Transcriptional coactivator/pterin dehydratase"/>
    <property type="match status" value="1"/>
</dbReference>
<comment type="catalytic activity">
    <reaction evidence="1">
        <text>(4aS,6R)-4a-hydroxy-L-erythro-5,6,7,8-tetrahydrobiopterin = (6R)-L-erythro-6,7-dihydrobiopterin + H2O</text>
        <dbReference type="Rhea" id="RHEA:11920"/>
        <dbReference type="ChEBI" id="CHEBI:15377"/>
        <dbReference type="ChEBI" id="CHEBI:15642"/>
        <dbReference type="ChEBI" id="CHEBI:43120"/>
        <dbReference type="EC" id="4.2.1.96"/>
    </reaction>
</comment>
<dbReference type="KEGG" id="bph:Bphy_3055"/>
<dbReference type="AlphaFoldDB" id="B2JJM5"/>
<evidence type="ECO:0000256" key="4">
    <source>
        <dbReference type="ARBA" id="ARBA00023239"/>
    </source>
</evidence>
<keyword evidence="6" id="KW-1185">Reference proteome</keyword>
<evidence type="ECO:0000256" key="2">
    <source>
        <dbReference type="ARBA" id="ARBA00006472"/>
    </source>
</evidence>
<sequence length="83" mass="9520">MRARSRNAPGCRTSRGHDAISRQFKFADFNEAFRFKTRVAIKAQQIDHHPFNVYSNVDITLSTHDANRISERAPFIDEVAAEN</sequence>